<evidence type="ECO:0000313" key="1">
    <source>
        <dbReference type="EMBL" id="KRZ50925.1"/>
    </source>
</evidence>
<accession>A0A0V1KU86</accession>
<comment type="caution">
    <text evidence="1">The sequence shown here is derived from an EMBL/GenBank/DDBJ whole genome shotgun (WGS) entry which is preliminary data.</text>
</comment>
<dbReference type="OrthoDB" id="10357965at2759"/>
<dbReference type="Proteomes" id="UP000054721">
    <property type="component" value="Unassembled WGS sequence"/>
</dbReference>
<dbReference type="EMBL" id="JYDW01000245">
    <property type="protein sequence ID" value="KRZ50925.1"/>
    <property type="molecule type" value="Genomic_DNA"/>
</dbReference>
<dbReference type="AlphaFoldDB" id="A0A0V1KU86"/>
<name>A0A0V1KU86_9BILA</name>
<reference evidence="1 2" key="1">
    <citation type="submission" date="2015-05" db="EMBL/GenBank/DDBJ databases">
        <title>Evolution of Trichinella species and genotypes.</title>
        <authorList>
            <person name="Korhonen P.K."/>
            <person name="Edoardo P."/>
            <person name="Giuseppe L.R."/>
            <person name="Gasser R.B."/>
        </authorList>
    </citation>
    <scope>NUCLEOTIDE SEQUENCE [LARGE SCALE GENOMIC DNA]</scope>
    <source>
        <strain evidence="1">ISS10</strain>
    </source>
</reference>
<proteinExistence type="predicted"/>
<organism evidence="1 2">
    <name type="scientific">Trichinella nativa</name>
    <dbReference type="NCBI Taxonomy" id="6335"/>
    <lineage>
        <taxon>Eukaryota</taxon>
        <taxon>Metazoa</taxon>
        <taxon>Ecdysozoa</taxon>
        <taxon>Nematoda</taxon>
        <taxon>Enoplea</taxon>
        <taxon>Dorylaimia</taxon>
        <taxon>Trichinellida</taxon>
        <taxon>Trichinellidae</taxon>
        <taxon>Trichinella</taxon>
    </lineage>
</organism>
<gene>
    <name evidence="1" type="ORF">T02_10462</name>
</gene>
<protein>
    <submittedName>
        <fullName evidence="1">Uncharacterized protein</fullName>
    </submittedName>
</protein>
<sequence length="42" mass="4792">MKDQLIYAPWLLTRFCLINTFRNATDIFGSGMSNHSNTKIAT</sequence>
<evidence type="ECO:0000313" key="2">
    <source>
        <dbReference type="Proteomes" id="UP000054721"/>
    </source>
</evidence>
<keyword evidence="2" id="KW-1185">Reference proteome</keyword>